<accession>A0A2I4SBV2</accession>
<dbReference type="RefSeq" id="WP_012569523.1">
    <property type="nucleotide sequence ID" value="NC_002131.1"/>
</dbReference>
<evidence type="ECO:0000313" key="2">
    <source>
        <dbReference type="EMBL" id="ASY91627.1"/>
    </source>
</evidence>
<keyword evidence="2" id="KW-0614">Plasmid</keyword>
<keyword evidence="1" id="KW-0233">DNA recombination</keyword>
<dbReference type="AlphaFoldDB" id="A0A2I4SBV2"/>
<reference evidence="2" key="1">
    <citation type="journal article" date="2017" name="Front. Microbiol.">
        <title>Genome Plasticity and Polymorphisms in Critical Genes Correlate with Increased Virulence of Dutch Outbreak-Related Coxiella burnetii Strains.</title>
        <authorList>
            <person name="Kuley R."/>
            <person name="Kuijt E."/>
            <person name="Smits M.A."/>
            <person name="Roest H.I.J."/>
            <person name="Smith H.E."/>
            <person name="Bossers A."/>
        </authorList>
    </citation>
    <scope>NUCLEOTIDE SEQUENCE</scope>
    <source>
        <strain evidence="2">Schperling</strain>
        <plasmid evidence="2">unnamed</plasmid>
    </source>
</reference>
<proteinExistence type="predicted"/>
<dbReference type="Gene3D" id="1.10.443.10">
    <property type="entry name" value="Intergrase catalytic core"/>
    <property type="match status" value="1"/>
</dbReference>
<sequence length="56" mass="6187">MTLDSGAPLKVAQENAGHSDIGTTMLYRHVAQTDRFEATRLLSLKKKVSSQNKDKV</sequence>
<dbReference type="InterPro" id="IPR011010">
    <property type="entry name" value="DNA_brk_join_enz"/>
</dbReference>
<dbReference type="GO" id="GO:0006310">
    <property type="term" value="P:DNA recombination"/>
    <property type="evidence" value="ECO:0007669"/>
    <property type="project" value="UniProtKB-KW"/>
</dbReference>
<dbReference type="SUPFAM" id="SSF56349">
    <property type="entry name" value="DNA breaking-rejoining enzymes"/>
    <property type="match status" value="1"/>
</dbReference>
<dbReference type="InterPro" id="IPR013762">
    <property type="entry name" value="Integrase-like_cat_sf"/>
</dbReference>
<organism evidence="2">
    <name type="scientific">Coxiella burnetii</name>
    <dbReference type="NCBI Taxonomy" id="777"/>
    <lineage>
        <taxon>Bacteria</taxon>
        <taxon>Pseudomonadati</taxon>
        <taxon>Pseudomonadota</taxon>
        <taxon>Gammaproteobacteria</taxon>
        <taxon>Legionellales</taxon>
        <taxon>Coxiellaceae</taxon>
        <taxon>Coxiella</taxon>
    </lineage>
</organism>
<dbReference type="GO" id="GO:0015074">
    <property type="term" value="P:DNA integration"/>
    <property type="evidence" value="ECO:0007669"/>
    <property type="project" value="InterPro"/>
</dbReference>
<geneLocation type="plasmid" evidence="2">
    <name>unnamed</name>
</geneLocation>
<evidence type="ECO:0000256" key="1">
    <source>
        <dbReference type="ARBA" id="ARBA00023172"/>
    </source>
</evidence>
<dbReference type="GO" id="GO:0003677">
    <property type="term" value="F:DNA binding"/>
    <property type="evidence" value="ECO:0007669"/>
    <property type="project" value="InterPro"/>
</dbReference>
<name>A0A2I4SBV2_COXBE</name>
<protein>
    <submittedName>
        <fullName evidence="2">Recombinase</fullName>
    </submittedName>
</protein>
<dbReference type="EMBL" id="KY271744">
    <property type="protein sequence ID" value="ASY91627.1"/>
    <property type="molecule type" value="Genomic_DNA"/>
</dbReference>